<dbReference type="EMBL" id="MEZX01000002">
    <property type="protein sequence ID" value="OGD64677.1"/>
    <property type="molecule type" value="Genomic_DNA"/>
</dbReference>
<keyword evidence="4 5" id="KW-0720">Serine protease</keyword>
<dbReference type="InterPro" id="IPR055210">
    <property type="entry name" value="CtpA/B_N"/>
</dbReference>
<dbReference type="SUPFAM" id="SSF52096">
    <property type="entry name" value="ClpP/crotonase"/>
    <property type="match status" value="1"/>
</dbReference>
<comment type="similarity">
    <text evidence="1 5">Belongs to the peptidase S41A family.</text>
</comment>
<dbReference type="AlphaFoldDB" id="A0A1F5EB88"/>
<evidence type="ECO:0000256" key="1">
    <source>
        <dbReference type="ARBA" id="ARBA00009179"/>
    </source>
</evidence>
<dbReference type="Pfam" id="PF03572">
    <property type="entry name" value="Peptidase_S41"/>
    <property type="match status" value="1"/>
</dbReference>
<dbReference type="Pfam" id="PF00595">
    <property type="entry name" value="PDZ"/>
    <property type="match status" value="1"/>
</dbReference>
<dbReference type="GO" id="GO:0008236">
    <property type="term" value="F:serine-type peptidase activity"/>
    <property type="evidence" value="ECO:0007669"/>
    <property type="project" value="UniProtKB-KW"/>
</dbReference>
<dbReference type="GO" id="GO:0006508">
    <property type="term" value="P:proteolysis"/>
    <property type="evidence" value="ECO:0007669"/>
    <property type="project" value="UniProtKB-KW"/>
</dbReference>
<dbReference type="SMART" id="SM00245">
    <property type="entry name" value="TSPc"/>
    <property type="match status" value="1"/>
</dbReference>
<proteinExistence type="inferred from homology"/>
<evidence type="ECO:0000313" key="8">
    <source>
        <dbReference type="EMBL" id="OGD64677.1"/>
    </source>
</evidence>
<evidence type="ECO:0000256" key="6">
    <source>
        <dbReference type="SAM" id="Phobius"/>
    </source>
</evidence>
<dbReference type="InterPro" id="IPR005151">
    <property type="entry name" value="Tail-specific_protease"/>
</dbReference>
<dbReference type="SMART" id="SM00228">
    <property type="entry name" value="PDZ"/>
    <property type="match status" value="1"/>
</dbReference>
<dbReference type="Proteomes" id="UP000177481">
    <property type="component" value="Unassembled WGS sequence"/>
</dbReference>
<reference evidence="8 9" key="1">
    <citation type="journal article" date="2016" name="Nat. Commun.">
        <title>Thousands of microbial genomes shed light on interconnected biogeochemical processes in an aquifer system.</title>
        <authorList>
            <person name="Anantharaman K."/>
            <person name="Brown C.T."/>
            <person name="Hug L.A."/>
            <person name="Sharon I."/>
            <person name="Castelle C.J."/>
            <person name="Probst A.J."/>
            <person name="Thomas B.C."/>
            <person name="Singh A."/>
            <person name="Wilkins M.J."/>
            <person name="Karaoz U."/>
            <person name="Brodie E.L."/>
            <person name="Williams K.H."/>
            <person name="Hubbard S.S."/>
            <person name="Banfield J.F."/>
        </authorList>
    </citation>
    <scope>NUCLEOTIDE SEQUENCE [LARGE SCALE GENOMIC DNA]</scope>
</reference>
<dbReference type="NCBIfam" id="TIGR00225">
    <property type="entry name" value="prc"/>
    <property type="match status" value="1"/>
</dbReference>
<dbReference type="InterPro" id="IPR036034">
    <property type="entry name" value="PDZ_sf"/>
</dbReference>
<evidence type="ECO:0000256" key="4">
    <source>
        <dbReference type="ARBA" id="ARBA00022825"/>
    </source>
</evidence>
<keyword evidence="6" id="KW-0472">Membrane</keyword>
<dbReference type="FunFam" id="2.30.42.10:FF:000063">
    <property type="entry name" value="Peptidase, S41 family"/>
    <property type="match status" value="1"/>
</dbReference>
<dbReference type="STRING" id="1797471.A3A71_01315"/>
<evidence type="ECO:0000256" key="5">
    <source>
        <dbReference type="RuleBase" id="RU004404"/>
    </source>
</evidence>
<keyword evidence="6" id="KW-0812">Transmembrane</keyword>
<dbReference type="InterPro" id="IPR029045">
    <property type="entry name" value="ClpP/crotonase-like_dom_sf"/>
</dbReference>
<dbReference type="InterPro" id="IPR004447">
    <property type="entry name" value="Peptidase_S41A"/>
</dbReference>
<name>A0A1F5EB88_9BACT</name>
<keyword evidence="3 5" id="KW-0378">Hydrolase</keyword>
<dbReference type="Gene3D" id="3.30.750.44">
    <property type="match status" value="1"/>
</dbReference>
<dbReference type="SUPFAM" id="SSF50156">
    <property type="entry name" value="PDZ domain-like"/>
    <property type="match status" value="1"/>
</dbReference>
<accession>A0A1F5EB88</accession>
<dbReference type="GO" id="GO:0007165">
    <property type="term" value="P:signal transduction"/>
    <property type="evidence" value="ECO:0007669"/>
    <property type="project" value="TreeGrafter"/>
</dbReference>
<keyword evidence="2 5" id="KW-0645">Protease</keyword>
<dbReference type="InterPro" id="IPR001478">
    <property type="entry name" value="PDZ"/>
</dbReference>
<dbReference type="GO" id="GO:0004175">
    <property type="term" value="F:endopeptidase activity"/>
    <property type="evidence" value="ECO:0007669"/>
    <property type="project" value="TreeGrafter"/>
</dbReference>
<dbReference type="GO" id="GO:0030288">
    <property type="term" value="C:outer membrane-bounded periplasmic space"/>
    <property type="evidence" value="ECO:0007669"/>
    <property type="project" value="TreeGrafter"/>
</dbReference>
<dbReference type="PANTHER" id="PTHR32060">
    <property type="entry name" value="TAIL-SPECIFIC PROTEASE"/>
    <property type="match status" value="1"/>
</dbReference>
<evidence type="ECO:0000313" key="9">
    <source>
        <dbReference type="Proteomes" id="UP000177481"/>
    </source>
</evidence>
<organism evidence="8 9">
    <name type="scientific">Candidatus Berkelbacteria bacterium RIFCSPLOWO2_01_FULL_50_28</name>
    <dbReference type="NCBI Taxonomy" id="1797471"/>
    <lineage>
        <taxon>Bacteria</taxon>
        <taxon>Candidatus Berkelbacteria</taxon>
    </lineage>
</organism>
<dbReference type="CDD" id="cd06782">
    <property type="entry name" value="cpPDZ_CPP-like"/>
    <property type="match status" value="1"/>
</dbReference>
<dbReference type="PANTHER" id="PTHR32060:SF30">
    <property type="entry name" value="CARBOXY-TERMINAL PROCESSING PROTEASE CTPA"/>
    <property type="match status" value="1"/>
</dbReference>
<evidence type="ECO:0000256" key="2">
    <source>
        <dbReference type="ARBA" id="ARBA00022670"/>
    </source>
</evidence>
<feature type="domain" description="PDZ" evidence="7">
    <location>
        <begin position="104"/>
        <end position="172"/>
    </location>
</feature>
<dbReference type="Gene3D" id="3.90.226.10">
    <property type="entry name" value="2-enoyl-CoA Hydratase, Chain A, domain 1"/>
    <property type="match status" value="1"/>
</dbReference>
<comment type="caution">
    <text evidence="8">The sequence shown here is derived from an EMBL/GenBank/DDBJ whole genome shotgun (WGS) entry which is preliminary data.</text>
</comment>
<protein>
    <recommendedName>
        <fullName evidence="7">PDZ domain-containing protein</fullName>
    </recommendedName>
</protein>
<dbReference type="PROSITE" id="PS50106">
    <property type="entry name" value="PDZ"/>
    <property type="match status" value="1"/>
</dbReference>
<sequence>MFPSNLKSLGKLSDPNKFARGRWLRRVFSLLGLLVFFGAGFLFGSSYVQSKQSLNLSKFWEVYGLLQSEYLRDVNPTKAAVGATKGLVASLDDPYSSYLTKGEKEELDQDLSGKFQGIGAELAERNGKITVVSPLEGSPAKLAGLKSGDVIASINETTTAGMALIDAVVAIRGPEGTTVKLTVTRTGVVKPLELTITREKITMESVKSEIRNGVMTATVTQFGDDTVDLFSKAINDAKSQNVKAIIIDLRDNAGGYLNTVPKMAGLFLPPSTIVVERYRDGATEELHSTSVPTLPDTPLYLLVNKNSASAAEIFTGALQDYRRAVVIGEKTYGKGVVQEIIPLSGQAALRLTVAEWLTPKMRQINDKGLQPSVKVTDKRTNGADPIMKKALALIAELP</sequence>
<dbReference type="CDD" id="cd07560">
    <property type="entry name" value="Peptidase_S41_CPP"/>
    <property type="match status" value="1"/>
</dbReference>
<dbReference type="Pfam" id="PF22694">
    <property type="entry name" value="CtpB_N-like"/>
    <property type="match status" value="1"/>
</dbReference>
<evidence type="ECO:0000256" key="3">
    <source>
        <dbReference type="ARBA" id="ARBA00022801"/>
    </source>
</evidence>
<evidence type="ECO:0000259" key="7">
    <source>
        <dbReference type="PROSITE" id="PS50106"/>
    </source>
</evidence>
<gene>
    <name evidence="8" type="ORF">A3A71_01315</name>
</gene>
<feature type="transmembrane region" description="Helical" evidence="6">
    <location>
        <begin position="27"/>
        <end position="48"/>
    </location>
</feature>
<keyword evidence="6" id="KW-1133">Transmembrane helix</keyword>
<dbReference type="Gene3D" id="2.30.42.10">
    <property type="match status" value="1"/>
</dbReference>